<evidence type="ECO:0000256" key="4">
    <source>
        <dbReference type="PROSITE-ProRule" id="PRU00433"/>
    </source>
</evidence>
<keyword evidence="5" id="KW-0732">Signal</keyword>
<name>A0ABQ5QAB6_9BACT</name>
<dbReference type="PROSITE" id="PS51007">
    <property type="entry name" value="CYTC"/>
    <property type="match status" value="1"/>
</dbReference>
<sequence length="109" mass="11833">MKLRSAAFLLAIPCLPLAAQARDLKVFFQERCAVCHGADGSGRGPNGARLGGRNLLDARWLAKQEEADLAASILKGRGAMPGFRRQLSEAEARRMLSDVIRPLAAHKRP</sequence>
<evidence type="ECO:0000259" key="6">
    <source>
        <dbReference type="PROSITE" id="PS51007"/>
    </source>
</evidence>
<proteinExistence type="predicted"/>
<evidence type="ECO:0000313" key="7">
    <source>
        <dbReference type="EMBL" id="GLH71652.1"/>
    </source>
</evidence>
<dbReference type="RefSeq" id="WP_285568995.1">
    <property type="nucleotide sequence ID" value="NZ_BSDE01000001.1"/>
</dbReference>
<evidence type="ECO:0000313" key="8">
    <source>
        <dbReference type="Proteomes" id="UP001165069"/>
    </source>
</evidence>
<feature type="signal peptide" evidence="5">
    <location>
        <begin position="1"/>
        <end position="21"/>
    </location>
</feature>
<protein>
    <recommendedName>
        <fullName evidence="6">Cytochrome c domain-containing protein</fullName>
    </recommendedName>
</protein>
<keyword evidence="1 4" id="KW-0349">Heme</keyword>
<dbReference type="Proteomes" id="UP001165069">
    <property type="component" value="Unassembled WGS sequence"/>
</dbReference>
<keyword evidence="8" id="KW-1185">Reference proteome</keyword>
<dbReference type="Gene3D" id="1.10.760.10">
    <property type="entry name" value="Cytochrome c-like domain"/>
    <property type="match status" value="1"/>
</dbReference>
<dbReference type="EMBL" id="BSDE01000001">
    <property type="protein sequence ID" value="GLH71652.1"/>
    <property type="molecule type" value="Genomic_DNA"/>
</dbReference>
<evidence type="ECO:0000256" key="5">
    <source>
        <dbReference type="SAM" id="SignalP"/>
    </source>
</evidence>
<keyword evidence="2 4" id="KW-0479">Metal-binding</keyword>
<dbReference type="SUPFAM" id="SSF46626">
    <property type="entry name" value="Cytochrome c"/>
    <property type="match status" value="1"/>
</dbReference>
<accession>A0ABQ5QAB6</accession>
<organism evidence="7 8">
    <name type="scientific">Geothrix limicola</name>
    <dbReference type="NCBI Taxonomy" id="2927978"/>
    <lineage>
        <taxon>Bacteria</taxon>
        <taxon>Pseudomonadati</taxon>
        <taxon>Acidobacteriota</taxon>
        <taxon>Holophagae</taxon>
        <taxon>Holophagales</taxon>
        <taxon>Holophagaceae</taxon>
        <taxon>Geothrix</taxon>
    </lineage>
</organism>
<dbReference type="InterPro" id="IPR009056">
    <property type="entry name" value="Cyt_c-like_dom"/>
</dbReference>
<reference evidence="7 8" key="1">
    <citation type="journal article" date="2023" name="Antonie Van Leeuwenhoek">
        <title>Mesoterricola silvestris gen. nov., sp. nov., Mesoterricola sediminis sp. nov., Geothrix oryzae sp. nov., Geothrix edaphica sp. nov., Geothrix rubra sp. nov., and Geothrix limicola sp. nov., six novel members of Acidobacteriota isolated from soils.</title>
        <authorList>
            <person name="Itoh H."/>
            <person name="Sugisawa Y."/>
            <person name="Mise K."/>
            <person name="Xu Z."/>
            <person name="Kuniyasu M."/>
            <person name="Ushijima N."/>
            <person name="Kawano K."/>
            <person name="Kobayashi E."/>
            <person name="Shiratori Y."/>
            <person name="Masuda Y."/>
            <person name="Senoo K."/>
        </authorList>
    </citation>
    <scope>NUCLEOTIDE SEQUENCE [LARGE SCALE GENOMIC DNA]</scope>
    <source>
        <strain evidence="7 8">Red804</strain>
    </source>
</reference>
<evidence type="ECO:0000256" key="3">
    <source>
        <dbReference type="ARBA" id="ARBA00023004"/>
    </source>
</evidence>
<comment type="caution">
    <text evidence="7">The sequence shown here is derived from an EMBL/GenBank/DDBJ whole genome shotgun (WGS) entry which is preliminary data.</text>
</comment>
<dbReference type="Pfam" id="PF13442">
    <property type="entry name" value="Cytochrome_CBB3"/>
    <property type="match status" value="1"/>
</dbReference>
<feature type="domain" description="Cytochrome c" evidence="6">
    <location>
        <begin position="18"/>
        <end position="103"/>
    </location>
</feature>
<evidence type="ECO:0000256" key="2">
    <source>
        <dbReference type="ARBA" id="ARBA00022723"/>
    </source>
</evidence>
<keyword evidence="3 4" id="KW-0408">Iron</keyword>
<feature type="chain" id="PRO_5046813921" description="Cytochrome c domain-containing protein" evidence="5">
    <location>
        <begin position="22"/>
        <end position="109"/>
    </location>
</feature>
<gene>
    <name evidence="7" type="ORF">GETHLI_01540</name>
</gene>
<evidence type="ECO:0000256" key="1">
    <source>
        <dbReference type="ARBA" id="ARBA00022617"/>
    </source>
</evidence>
<dbReference type="InterPro" id="IPR036909">
    <property type="entry name" value="Cyt_c-like_dom_sf"/>
</dbReference>